<dbReference type="Proteomes" id="UP000051487">
    <property type="component" value="Unassembled WGS sequence"/>
</dbReference>
<feature type="region of interest" description="Disordered" evidence="6">
    <location>
        <begin position="662"/>
        <end position="694"/>
    </location>
</feature>
<dbReference type="InterPro" id="IPR010071">
    <property type="entry name" value="AA_adenyl_dom"/>
</dbReference>
<feature type="domain" description="Carrier" evidence="7">
    <location>
        <begin position="2112"/>
        <end position="2186"/>
    </location>
</feature>
<evidence type="ECO:0000256" key="1">
    <source>
        <dbReference type="ARBA" id="ARBA00022450"/>
    </source>
</evidence>
<evidence type="ECO:0000256" key="3">
    <source>
        <dbReference type="ARBA" id="ARBA00022598"/>
    </source>
</evidence>
<dbReference type="CDD" id="cd19531">
    <property type="entry name" value="LCL_NRPS-like"/>
    <property type="match status" value="1"/>
</dbReference>
<dbReference type="Gene3D" id="3.40.50.1820">
    <property type="entry name" value="alpha/beta hydrolase"/>
    <property type="match status" value="1"/>
</dbReference>
<dbReference type="GO" id="GO:0044550">
    <property type="term" value="P:secondary metabolite biosynthetic process"/>
    <property type="evidence" value="ECO:0007669"/>
    <property type="project" value="TreeGrafter"/>
</dbReference>
<dbReference type="InterPro" id="IPR000873">
    <property type="entry name" value="AMP-dep_synth/lig_dom"/>
</dbReference>
<dbReference type="CDD" id="cd05930">
    <property type="entry name" value="A_NRPS"/>
    <property type="match status" value="1"/>
</dbReference>
<evidence type="ECO:0000313" key="8">
    <source>
        <dbReference type="EMBL" id="GAQ10366.1"/>
    </source>
</evidence>
<gene>
    <name evidence="8" type="ORF">ALT_7687</name>
</gene>
<reference evidence="8 9" key="1">
    <citation type="submission" date="2015-11" db="EMBL/GenBank/DDBJ databases">
        <title>Aspergillus lentulus strain IFM 54703T.</title>
        <authorList>
            <person name="Kusuya Y."/>
            <person name="Sakai K."/>
            <person name="Kamei K."/>
            <person name="Takahashi H."/>
            <person name="Yaguchi T."/>
        </authorList>
    </citation>
    <scope>NUCLEOTIDE SEQUENCE [LARGE SCALE GENOMIC DNA]</scope>
    <source>
        <strain evidence="8 9">IFM 54703</strain>
    </source>
</reference>
<organism evidence="8 9">
    <name type="scientific">Aspergillus lentulus</name>
    <dbReference type="NCBI Taxonomy" id="293939"/>
    <lineage>
        <taxon>Eukaryota</taxon>
        <taxon>Fungi</taxon>
        <taxon>Dikarya</taxon>
        <taxon>Ascomycota</taxon>
        <taxon>Pezizomycotina</taxon>
        <taxon>Eurotiomycetes</taxon>
        <taxon>Eurotiomycetidae</taxon>
        <taxon>Eurotiales</taxon>
        <taxon>Aspergillaceae</taxon>
        <taxon>Aspergillus</taxon>
        <taxon>Aspergillus subgen. Fumigati</taxon>
    </lineage>
</organism>
<dbReference type="InterPro" id="IPR029063">
    <property type="entry name" value="SAM-dependent_MTases_sf"/>
</dbReference>
<dbReference type="InterPro" id="IPR020845">
    <property type="entry name" value="AMP-binding_CS"/>
</dbReference>
<dbReference type="GO" id="GO:0043041">
    <property type="term" value="P:amino acid activation for nonribosomal peptide biosynthetic process"/>
    <property type="evidence" value="ECO:0007669"/>
    <property type="project" value="TreeGrafter"/>
</dbReference>
<keyword evidence="3" id="KW-0436">Ligase</keyword>
<dbReference type="Gene3D" id="3.30.559.10">
    <property type="entry name" value="Chloramphenicol acetyltransferase-like domain"/>
    <property type="match status" value="2"/>
</dbReference>
<proteinExistence type="inferred from homology"/>
<dbReference type="GO" id="GO:0031177">
    <property type="term" value="F:phosphopantetheine binding"/>
    <property type="evidence" value="ECO:0007669"/>
    <property type="project" value="InterPro"/>
</dbReference>
<dbReference type="SUPFAM" id="SSF56801">
    <property type="entry name" value="Acetyl-CoA synthetase-like"/>
    <property type="match status" value="2"/>
</dbReference>
<feature type="domain" description="Carrier" evidence="7">
    <location>
        <begin position="586"/>
        <end position="662"/>
    </location>
</feature>
<comment type="caution">
    <text evidence="8">The sequence shown here is derived from an EMBL/GenBank/DDBJ whole genome shotgun (WGS) entry which is preliminary data.</text>
</comment>
<dbReference type="PANTHER" id="PTHR45527:SF1">
    <property type="entry name" value="FATTY ACID SYNTHASE"/>
    <property type="match status" value="1"/>
</dbReference>
<comment type="similarity">
    <text evidence="5">Belongs to the NRP synthetase family.</text>
</comment>
<keyword evidence="2" id="KW-0597">Phosphoprotein</keyword>
<evidence type="ECO:0000259" key="7">
    <source>
        <dbReference type="PROSITE" id="PS50075"/>
    </source>
</evidence>
<dbReference type="Gene3D" id="1.10.1200.10">
    <property type="entry name" value="ACP-like"/>
    <property type="match status" value="1"/>
</dbReference>
<dbReference type="InterPro" id="IPR029058">
    <property type="entry name" value="AB_hydrolase_fold"/>
</dbReference>
<dbReference type="InterPro" id="IPR023213">
    <property type="entry name" value="CAT-like_dom_sf"/>
</dbReference>
<dbReference type="InterPro" id="IPR036736">
    <property type="entry name" value="ACP-like_sf"/>
</dbReference>
<dbReference type="SMART" id="SM00823">
    <property type="entry name" value="PKS_PP"/>
    <property type="match status" value="2"/>
</dbReference>
<dbReference type="Gene3D" id="3.40.50.150">
    <property type="entry name" value="Vaccinia Virus protein VP39"/>
    <property type="match status" value="1"/>
</dbReference>
<dbReference type="InterPro" id="IPR045851">
    <property type="entry name" value="AMP-bd_C_sf"/>
</dbReference>
<accession>A0AAN4PPS9</accession>
<keyword evidence="1" id="KW-0596">Phosphopantetheine</keyword>
<dbReference type="SUPFAM" id="SSF53335">
    <property type="entry name" value="S-adenosyl-L-methionine-dependent methyltransferases"/>
    <property type="match status" value="1"/>
</dbReference>
<evidence type="ECO:0000256" key="6">
    <source>
        <dbReference type="SAM" id="MobiDB-lite"/>
    </source>
</evidence>
<evidence type="ECO:0000313" key="9">
    <source>
        <dbReference type="Proteomes" id="UP000051487"/>
    </source>
</evidence>
<dbReference type="Gene3D" id="2.30.38.10">
    <property type="entry name" value="Luciferase, Domain 3"/>
    <property type="match status" value="2"/>
</dbReference>
<dbReference type="InterPro" id="IPR006162">
    <property type="entry name" value="Ppantetheine_attach_site"/>
</dbReference>
<dbReference type="FunFam" id="3.40.50.980:FF:000001">
    <property type="entry name" value="Non-ribosomal peptide synthetase"/>
    <property type="match status" value="1"/>
</dbReference>
<dbReference type="SUPFAM" id="SSF52777">
    <property type="entry name" value="CoA-dependent acyltransferases"/>
    <property type="match status" value="4"/>
</dbReference>
<name>A0AAN4PPS9_ASPLE</name>
<dbReference type="InterPro" id="IPR009081">
    <property type="entry name" value="PP-bd_ACP"/>
</dbReference>
<dbReference type="CDD" id="cd05918">
    <property type="entry name" value="A_NRPS_SidN3_like"/>
    <property type="match status" value="1"/>
</dbReference>
<dbReference type="EMBL" id="BCLY01000016">
    <property type="protein sequence ID" value="GAQ10366.1"/>
    <property type="molecule type" value="Genomic_DNA"/>
</dbReference>
<evidence type="ECO:0000256" key="5">
    <source>
        <dbReference type="ARBA" id="ARBA00029454"/>
    </source>
</evidence>
<evidence type="ECO:0000256" key="4">
    <source>
        <dbReference type="ARBA" id="ARBA00022737"/>
    </source>
</evidence>
<protein>
    <submittedName>
        <fullName evidence="8">Enniatin synthase</fullName>
    </submittedName>
</protein>
<dbReference type="GO" id="GO:0016874">
    <property type="term" value="F:ligase activity"/>
    <property type="evidence" value="ECO:0007669"/>
    <property type="project" value="UniProtKB-KW"/>
</dbReference>
<dbReference type="NCBIfam" id="TIGR01733">
    <property type="entry name" value="AA-adenyl-dom"/>
    <property type="match status" value="2"/>
</dbReference>
<dbReference type="GO" id="GO:0005737">
    <property type="term" value="C:cytoplasm"/>
    <property type="evidence" value="ECO:0007669"/>
    <property type="project" value="TreeGrafter"/>
</dbReference>
<dbReference type="Pfam" id="PF00668">
    <property type="entry name" value="Condensation"/>
    <property type="match status" value="2"/>
</dbReference>
<dbReference type="PROSITE" id="PS00455">
    <property type="entry name" value="AMP_BINDING"/>
    <property type="match status" value="2"/>
</dbReference>
<dbReference type="Pfam" id="PF00550">
    <property type="entry name" value="PP-binding"/>
    <property type="match status" value="2"/>
</dbReference>
<sequence length="2644" mass="292237">MPMKLSLFYRASSLSPAHAENLSSNITQAIQQVLAHPNECIKNIELVSPLNKSTILSWNRTEQKAKSLLEVIHRHAKDRPEHPAICAWDGTVSYSELEVLSTQWACYLRRQGVKPECLVPIMMDHSKWAIIGEIAILKAGGAFVPIDPAHPVSRLESIIQQTEAKIALSSAHLVDKLSSLVDTVIAISDETTSSLPKALRDTVNPVGLDRTAYVLFTSGSTGRPKGCVVKYRALSDVVNQTTALKIGPESRVLQFASYTYGMSLIEIHCTLAAGATICVPSEDDRLNALDSAVRSMRMTWAILTPSTTLSIAESVECLKTLVVAGERMGIGHFRSLADKVELLQAFGLTEWSGICCVSQQISSETDMRVIGRSPTANLWLVDPIDGNKLAPVGTVAELLVEGPALADGYLGDTHQTASAFIKGPPWLPVCTAARLYKTGDLVRYTADGNLQYIARKDNQVKIRGMRIELGEVEYQIRRASPLLEEAIVETAATKNSNGIPVLVAFLYSGSQTDSSEQSFVHMIDVIKQSLAQTLPEYMWPSVYVPLHSVPLTISRKIDRKALRHRIQTTTRKELEVHQSSFASIAMPQTDLERQLHRFVAEVLHLELPSFGMRQSFISVGGDSVTAMLLVNKCKKHGYRVTVAAILQAQSLSAIASLLQTSMPTADPGSSHRKTTAVESQSKIPSAPSGYAPIPRLSHSRPVEQSFSQARIWFLEELHPGSTWYLLPYATRLQGSLQLEALGTALSALVERHETLRTTFESRNGIAVQIVSPFQGIQLQVVDIPSGSNAELMTALYQQQMTPIDLTKEAWRFRVFKLSPKDHVLSIVLHHIIFDGWSFDIFMKALGAYYSTAIRGQPPLSQVEPLPIQYRDFSVWQRQEQSKVNQKQLAYWVSQLDGSQPAEFLCDKQRPAMPSGIAGCQDVKIGDSLYQDLQRFCRSKDVTPFTVLLAAFRATHYRLTGANDATIGIPSASRTRPELEELIGYFGNVQCIRTKIEYENQSFQRLVYQVQSATTAAFENQDVPFDQIVSKLLRDRDVSRHPLVQVTFVLHSQANFGELHLEGLRTEHLRLPQVSRLDLEFHLYPGQDCLQGNILYAEDLFYPESIHTMLSVFYDVLRAGLCQPETDISSLPLTDGYPSFCELGLIYSENESRSQGLSIIDIFYQQVAAHQDRIAVIDTDTQLTYYELDQKSAMLATWLTNRHSFAMETPVGVFANRSCESIIAILGILKAGLAYVPLDIDAPIQRNETILSCLPSCHLVLVASGLTAPPISSQSTRFAYIADCCCEAAEEANGFPRATPSPFSSTSLAYVLFTSGTTGKPKGVMVEHGGVIRLAKDPEIVTHSVECKAAPYILNPAFDASGFEVYSTLLNGGTLVCIDKTVVWDYTALQTTLVKHGIRRVCFTTAMLKQCLVSCPAIMGLLDILHVGGDKLDPKDIVKARRFGTPRIFNLYGPTENSIVSTSYDIPIDEPGINGIPIGRAIHNSGAYVMDPNLRLVPIGVMGELVVTGLGLARGYTDPEKNVGRFMTIHIGGKAVRAYRTGDMVRYRPSDAQLEFFGRMDQQVKVRGHRIELAEIDNTLLLNSWVNAAITVLQQAQDDQDPELVSFVTVQDAGSPFEKQIENEHVNAWRTITDGEDHYGNLGVIQRDTLGRDFRGWVSMYDGEAIDEEVMHDWLEDTIATILQCGPTTVLEIGTGTGMILFNLIGDLQRYFGLEPSSQAVGFVQEAVTHWVPEAARKVHIQCGTASELADVKGAGPIDLAIINSVVQYFPSLNYLIKVVKDLIHLQDVKCIYFGDVRSYALHPEFQVSKVLHQYGHTLTGSEFRQKMTEIAQREKELLVDPIFFTTLASEWPDLIEHVEILPKQMKTTNELSCYRYTAILHVKRSSHPLFVREVEQSSWVDFKALQLNRQSLSELLTTAKDSSTLAVSNIPYAKTIVERRMVDYLRDSPVGTGPAGWSMNVCKQAQDCPALAAVDLINLAQQTGWQVEISWARQRSQHGGLDAIFHRLEPRHKGARVIFRFPVDQHQRGLTGASSNDPLAPQRNQRIENRLLETLRAKLPSYMVPKMVRVLDHMPINTVGKVDRQALAQRADIAASGKAMKRKSLSRNNNMSFANGIERVLWEEFISVLGMEVGIMDSFFDCGGHSMMAIKLVSRINKRLRCSLRVSDLFQCPTISRLGELVRGCSGLSSSSAVAYEPFSLLDGSLSGLQSFDSSHYAEMQLPPDTDIVDILPVTECQAWFLTDWSPVSHTFTISGEPDVDQLRAACQTVMRHHAILRTVFTKLQGRLVQVICGAVKAPFTHEYTGRVFHDTNDAVAFAPPGLSTRFVLTSRSGREHTFTLQLSHAQYDGLSLSSILSDIASAYGGSSQLPSTIPFSHYVHGCALSRSGDALGFWKQYLKGSVLTAIRSLNSAMKGPPVDIIREAVGDLLPLPDITFPTIVNAAIAITLAGLVRRNDVTFVCVMSSRDTLTQGTDTLLGPCVNRTLIRVQLTAESDALDFCRNLRDNQARVSTQSHLGLDDIIENCTDWSSSDRLAPFVTHLPAGTATPSFSLSGARVSYKSTDVRINPRNQVFVRSTTTDQQQACIQVQASSAVMDGNTASSLASRILTTAQVLSGSPERYLRSMGILQSPVEQKQYLSIAHN</sequence>
<dbReference type="PROSITE" id="PS50075">
    <property type="entry name" value="CARRIER"/>
    <property type="match status" value="2"/>
</dbReference>
<dbReference type="PANTHER" id="PTHR45527">
    <property type="entry name" value="NONRIBOSOMAL PEPTIDE SYNTHETASE"/>
    <property type="match status" value="1"/>
</dbReference>
<evidence type="ECO:0000256" key="2">
    <source>
        <dbReference type="ARBA" id="ARBA00022553"/>
    </source>
</evidence>
<keyword evidence="4" id="KW-0677">Repeat</keyword>
<dbReference type="Pfam" id="PF00501">
    <property type="entry name" value="AMP-binding"/>
    <property type="match status" value="2"/>
</dbReference>
<dbReference type="Gene3D" id="3.30.300.30">
    <property type="match status" value="3"/>
</dbReference>
<dbReference type="Gene3D" id="3.40.50.980">
    <property type="match status" value="4"/>
</dbReference>
<dbReference type="PROSITE" id="PS00012">
    <property type="entry name" value="PHOSPHOPANTETHEINE"/>
    <property type="match status" value="1"/>
</dbReference>
<dbReference type="SUPFAM" id="SSF47336">
    <property type="entry name" value="ACP-like"/>
    <property type="match status" value="2"/>
</dbReference>
<dbReference type="Gene3D" id="3.30.559.30">
    <property type="entry name" value="Nonribosomal peptide synthetase, condensation domain"/>
    <property type="match status" value="2"/>
</dbReference>
<dbReference type="InterPro" id="IPR020806">
    <property type="entry name" value="PKS_PP-bd"/>
</dbReference>
<dbReference type="FunFam" id="3.30.300.30:FF:000015">
    <property type="entry name" value="Nonribosomal peptide synthase SidD"/>
    <property type="match status" value="1"/>
</dbReference>
<dbReference type="InterPro" id="IPR001242">
    <property type="entry name" value="Condensation_dom"/>
</dbReference>